<feature type="compositionally biased region" description="Low complexity" evidence="1">
    <location>
        <begin position="16"/>
        <end position="33"/>
    </location>
</feature>
<dbReference type="HOGENOM" id="CLU_027163_2_0_1"/>
<evidence type="ECO:0000313" key="4">
    <source>
        <dbReference type="Proteomes" id="UP000008066"/>
    </source>
</evidence>
<dbReference type="Proteomes" id="UP000008066">
    <property type="component" value="Unassembled WGS sequence"/>
</dbReference>
<keyword evidence="4" id="KW-1185">Reference proteome</keyword>
<feature type="region of interest" description="Disordered" evidence="1">
    <location>
        <begin position="1"/>
        <end position="90"/>
    </location>
</feature>
<dbReference type="InterPro" id="IPR037737">
    <property type="entry name" value="Srf1"/>
</dbReference>
<dbReference type="OMA" id="MPIADHQ"/>
<feature type="transmembrane region" description="Helical" evidence="2">
    <location>
        <begin position="238"/>
        <end position="259"/>
    </location>
</feature>
<evidence type="ECO:0000256" key="2">
    <source>
        <dbReference type="SAM" id="Phobius"/>
    </source>
</evidence>
<feature type="compositionally biased region" description="Gly residues" evidence="1">
    <location>
        <begin position="206"/>
        <end position="215"/>
    </location>
</feature>
<evidence type="ECO:0000313" key="3">
    <source>
        <dbReference type="EMBL" id="EGS22031.1"/>
    </source>
</evidence>
<feature type="transmembrane region" description="Helical" evidence="2">
    <location>
        <begin position="316"/>
        <end position="337"/>
    </location>
</feature>
<dbReference type="GeneID" id="18257954"/>
<feature type="region of interest" description="Disordered" evidence="1">
    <location>
        <begin position="192"/>
        <end position="219"/>
    </location>
</feature>
<feature type="transmembrane region" description="Helical" evidence="2">
    <location>
        <begin position="357"/>
        <end position="380"/>
    </location>
</feature>
<dbReference type="GO" id="GO:0000324">
    <property type="term" value="C:fungal-type vacuole"/>
    <property type="evidence" value="ECO:0007669"/>
    <property type="project" value="TreeGrafter"/>
</dbReference>
<evidence type="ECO:0008006" key="5">
    <source>
        <dbReference type="Google" id="ProtNLM"/>
    </source>
</evidence>
<organism evidence="4">
    <name type="scientific">Chaetomium thermophilum (strain DSM 1495 / CBS 144.50 / IMI 039719)</name>
    <name type="common">Thermochaetoides thermophila</name>
    <dbReference type="NCBI Taxonomy" id="759272"/>
    <lineage>
        <taxon>Eukaryota</taxon>
        <taxon>Fungi</taxon>
        <taxon>Dikarya</taxon>
        <taxon>Ascomycota</taxon>
        <taxon>Pezizomycotina</taxon>
        <taxon>Sordariomycetes</taxon>
        <taxon>Sordariomycetidae</taxon>
        <taxon>Sordariales</taxon>
        <taxon>Chaetomiaceae</taxon>
        <taxon>Thermochaetoides</taxon>
    </lineage>
</organism>
<protein>
    <recommendedName>
        <fullName evidence="5">Regulator of phospholipase D SRF1</fullName>
    </recommendedName>
</protein>
<accession>G0S3W9</accession>
<dbReference type="KEGG" id="cthr:CTHT_0039160"/>
<reference evidence="3 4" key="1">
    <citation type="journal article" date="2011" name="Cell">
        <title>Insight into structure and assembly of the nuclear pore complex by utilizing the genome of a eukaryotic thermophile.</title>
        <authorList>
            <person name="Amlacher S."/>
            <person name="Sarges P."/>
            <person name="Flemming D."/>
            <person name="van Noort V."/>
            <person name="Kunze R."/>
            <person name="Devos D.P."/>
            <person name="Arumugam M."/>
            <person name="Bork P."/>
            <person name="Hurt E."/>
        </authorList>
    </citation>
    <scope>NUCLEOTIDE SEQUENCE [LARGE SCALE GENOMIC DNA]</scope>
    <source>
        <strain evidence="4">DSM 1495 / CBS 144.50 / IMI 039719</strain>
    </source>
</reference>
<dbReference type="EMBL" id="GL988041">
    <property type="protein sequence ID" value="EGS22031.1"/>
    <property type="molecule type" value="Genomic_DNA"/>
</dbReference>
<proteinExistence type="predicted"/>
<name>G0S3W9_CHATD</name>
<dbReference type="GO" id="GO:0071944">
    <property type="term" value="C:cell periphery"/>
    <property type="evidence" value="ECO:0007669"/>
    <property type="project" value="TreeGrafter"/>
</dbReference>
<dbReference type="PANTHER" id="PTHR36819:SF1">
    <property type="entry name" value="REGULATOR OF PHOSPHOLIPASE D SRF1"/>
    <property type="match status" value="1"/>
</dbReference>
<gene>
    <name evidence="3" type="ORF">CTHT_0039160</name>
</gene>
<dbReference type="RefSeq" id="XP_006694327.1">
    <property type="nucleotide sequence ID" value="XM_006694264.1"/>
</dbReference>
<sequence length="391" mass="43675">MAAHPPPTSSSHRSDPTSSRSRGSTTGSASGSSLRPAPRTLPPWIDSYQSRFGAPSEDQLRSLSAPPPRTLAPQPTQTPNPHSGIGDPLQRRVSRDGFVYENQPSLTPRDTRRAKARLRKLFFKRRDGSERGRKWDHLRSAEPVIVPRYTRMTGNDSPWRGYLQSSRYGRLPNEESEIVEPEWLNQLQPRFNEPVETPHPTKENGNGNGGDGKGQGTRTRRSYKRLWRMMLEHPLIPLAFRLTVLLTSIVALALSAKIYQLEHGRPRPGTSAHSAELTQSVVAIVVDTVAMPYIGYMTWDEYTGKPLGLRKATQKISLVLMDLFFIIFKSASTALAFEALVFHNSADRVTRAYSQALAAFQLVGLISWSFTFTVNVFRLVQKLGGGEDDRG</sequence>
<dbReference type="eggNOG" id="ENOG502QPXG">
    <property type="taxonomic scope" value="Eukaryota"/>
</dbReference>
<keyword evidence="2" id="KW-0472">Membrane</keyword>
<dbReference type="OrthoDB" id="2589563at2759"/>
<dbReference type="AlphaFoldDB" id="G0S3W9"/>
<evidence type="ECO:0000256" key="1">
    <source>
        <dbReference type="SAM" id="MobiDB-lite"/>
    </source>
</evidence>
<keyword evidence="2" id="KW-1133">Transmembrane helix</keyword>
<dbReference type="PANTHER" id="PTHR36819">
    <property type="entry name" value="REGULATOR OF PHOSPHOLIPASE D SRF1"/>
    <property type="match status" value="1"/>
</dbReference>
<keyword evidence="2" id="KW-0812">Transmembrane</keyword>